<evidence type="ECO:0000313" key="1">
    <source>
        <dbReference type="EMBL" id="TCD00062.1"/>
    </source>
</evidence>
<organism evidence="1 2">
    <name type="scientific">Pedobacter psychroterrae</name>
    <dbReference type="NCBI Taxonomy" id="2530453"/>
    <lineage>
        <taxon>Bacteria</taxon>
        <taxon>Pseudomonadati</taxon>
        <taxon>Bacteroidota</taxon>
        <taxon>Sphingobacteriia</taxon>
        <taxon>Sphingobacteriales</taxon>
        <taxon>Sphingobacteriaceae</taxon>
        <taxon>Pedobacter</taxon>
    </lineage>
</organism>
<evidence type="ECO:0000313" key="2">
    <source>
        <dbReference type="Proteomes" id="UP000293347"/>
    </source>
</evidence>
<dbReference type="EMBL" id="SJSL01000004">
    <property type="protein sequence ID" value="TCD00062.1"/>
    <property type="molecule type" value="Genomic_DNA"/>
</dbReference>
<dbReference type="OrthoDB" id="823324at2"/>
<comment type="caution">
    <text evidence="1">The sequence shown here is derived from an EMBL/GenBank/DDBJ whole genome shotgun (WGS) entry which is preliminary data.</text>
</comment>
<reference evidence="1 2" key="1">
    <citation type="submission" date="2019-02" db="EMBL/GenBank/DDBJ databases">
        <title>Pedobacter sp. RP-1-14 sp. nov., isolated from Arctic soil.</title>
        <authorList>
            <person name="Dahal R.H."/>
        </authorList>
    </citation>
    <scope>NUCLEOTIDE SEQUENCE [LARGE SCALE GENOMIC DNA]</scope>
    <source>
        <strain evidence="1 2">RP-1-14</strain>
    </source>
</reference>
<keyword evidence="2" id="KW-1185">Reference proteome</keyword>
<proteinExistence type="predicted"/>
<accession>A0A4R0NHK4</accession>
<sequence length="212" mass="23861">MKLIEPYIKVDEAILSLDNGGRFYNFFTEAEDGVISQAEIGKVAGLFNDRQKTVLFFELSISSLDATAKADVISKMDENLQRSYQKYKPQELLPSEADSKGVISSNAIITGFPTLIESKSELTGFILVPISTGKAMTFIPIPIIDHFDVYKMKDELSSETFLIAHAKNAEKLPEHKKIKVAGVLKEFKLKKGEEQVNRKYLEINYFLNKESV</sequence>
<name>A0A4R0NHK4_9SPHI</name>
<gene>
    <name evidence="1" type="ORF">EZ437_15195</name>
</gene>
<protein>
    <submittedName>
        <fullName evidence="1">Uncharacterized protein</fullName>
    </submittedName>
</protein>
<dbReference type="Proteomes" id="UP000293347">
    <property type="component" value="Unassembled WGS sequence"/>
</dbReference>
<dbReference type="RefSeq" id="WP_131596917.1">
    <property type="nucleotide sequence ID" value="NZ_SJSL01000004.1"/>
</dbReference>
<dbReference type="AlphaFoldDB" id="A0A4R0NHK4"/>